<comment type="caution">
    <text evidence="2">The sequence shown here is derived from an EMBL/GenBank/DDBJ whole genome shotgun (WGS) entry which is preliminary data.</text>
</comment>
<organism evidence="2 3">
    <name type="scientific">Cinchona calisaya</name>
    <dbReference type="NCBI Taxonomy" id="153742"/>
    <lineage>
        <taxon>Eukaryota</taxon>
        <taxon>Viridiplantae</taxon>
        <taxon>Streptophyta</taxon>
        <taxon>Embryophyta</taxon>
        <taxon>Tracheophyta</taxon>
        <taxon>Spermatophyta</taxon>
        <taxon>Magnoliopsida</taxon>
        <taxon>eudicotyledons</taxon>
        <taxon>Gunneridae</taxon>
        <taxon>Pentapetalae</taxon>
        <taxon>asterids</taxon>
        <taxon>lamiids</taxon>
        <taxon>Gentianales</taxon>
        <taxon>Rubiaceae</taxon>
        <taxon>Cinchonoideae</taxon>
        <taxon>Cinchoneae</taxon>
        <taxon>Cinchona</taxon>
    </lineage>
</organism>
<dbReference type="EMBL" id="JBJUIK010000011">
    <property type="protein sequence ID" value="KAL3512385.1"/>
    <property type="molecule type" value="Genomic_DNA"/>
</dbReference>
<dbReference type="Proteomes" id="UP001630127">
    <property type="component" value="Unassembled WGS sequence"/>
</dbReference>
<evidence type="ECO:0000256" key="1">
    <source>
        <dbReference type="SAM" id="MobiDB-lite"/>
    </source>
</evidence>
<gene>
    <name evidence="2" type="ORF">ACH5RR_025102</name>
</gene>
<dbReference type="AlphaFoldDB" id="A0ABD2Z209"/>
<feature type="region of interest" description="Disordered" evidence="1">
    <location>
        <begin position="1"/>
        <end position="41"/>
    </location>
</feature>
<dbReference type="PANTHER" id="PTHR36078:SF2">
    <property type="entry name" value="OS09G0473966 PROTEIN"/>
    <property type="match status" value="1"/>
</dbReference>
<proteinExistence type="predicted"/>
<protein>
    <submittedName>
        <fullName evidence="2">Uncharacterized protein</fullName>
    </submittedName>
</protein>
<sequence>MASNSAPNPGFHSESAASQTRPPLKEEQDVSSGQVELLQPKEEHFEELEYLENREKYEKYATEMTSYLTNKYFSDKTIFGGNIYDVKVNSDGQTVKASRLPPYQSFADPASFHGLLESVVMFDGGALGDASNEQQSGKN</sequence>
<accession>A0ABD2Z209</accession>
<evidence type="ECO:0000313" key="2">
    <source>
        <dbReference type="EMBL" id="KAL3512385.1"/>
    </source>
</evidence>
<evidence type="ECO:0000313" key="3">
    <source>
        <dbReference type="Proteomes" id="UP001630127"/>
    </source>
</evidence>
<dbReference type="PANTHER" id="PTHR36078">
    <property type="entry name" value="BNACNNG21220D PROTEIN"/>
    <property type="match status" value="1"/>
</dbReference>
<reference evidence="2 3" key="1">
    <citation type="submission" date="2024-11" db="EMBL/GenBank/DDBJ databases">
        <title>A near-complete genome assembly of Cinchona calisaya.</title>
        <authorList>
            <person name="Lian D.C."/>
            <person name="Zhao X.W."/>
            <person name="Wei L."/>
        </authorList>
    </citation>
    <scope>NUCLEOTIDE SEQUENCE [LARGE SCALE GENOMIC DNA]</scope>
    <source>
        <tissue evidence="2">Nenye</tissue>
    </source>
</reference>
<name>A0ABD2Z209_9GENT</name>
<keyword evidence="3" id="KW-1185">Reference proteome</keyword>